<accession>A0A1N7Q2A5</accession>
<protein>
    <submittedName>
        <fullName evidence="1">Uncharacterized protein</fullName>
    </submittedName>
</protein>
<dbReference type="RefSeq" id="WP_139325571.1">
    <property type="nucleotide sequence ID" value="NZ_FTOP01000025.1"/>
</dbReference>
<name>A0A1N7Q2A5_9BACT</name>
<organism evidence="1 2">
    <name type="scientific">Belliella pelovolcani</name>
    <dbReference type="NCBI Taxonomy" id="529505"/>
    <lineage>
        <taxon>Bacteria</taxon>
        <taxon>Pseudomonadati</taxon>
        <taxon>Bacteroidota</taxon>
        <taxon>Cytophagia</taxon>
        <taxon>Cytophagales</taxon>
        <taxon>Cyclobacteriaceae</taxon>
        <taxon>Belliella</taxon>
    </lineage>
</organism>
<evidence type="ECO:0000313" key="2">
    <source>
        <dbReference type="Proteomes" id="UP000186026"/>
    </source>
</evidence>
<dbReference type="EMBL" id="FTOP01000025">
    <property type="protein sequence ID" value="SIT16737.1"/>
    <property type="molecule type" value="Genomic_DNA"/>
</dbReference>
<keyword evidence="2" id="KW-1185">Reference proteome</keyword>
<gene>
    <name evidence="1" type="ORF">SAMN05421761_1251</name>
</gene>
<reference evidence="2" key="1">
    <citation type="submission" date="2017-01" db="EMBL/GenBank/DDBJ databases">
        <authorList>
            <person name="Varghese N."/>
            <person name="Submissions S."/>
        </authorList>
    </citation>
    <scope>NUCLEOTIDE SEQUENCE [LARGE SCALE GENOMIC DNA]</scope>
    <source>
        <strain evidence="2">DSM 46698</strain>
    </source>
</reference>
<dbReference type="AlphaFoldDB" id="A0A1N7Q2A5"/>
<dbReference type="OrthoDB" id="9855112at2"/>
<proteinExistence type="predicted"/>
<evidence type="ECO:0000313" key="1">
    <source>
        <dbReference type="EMBL" id="SIT16737.1"/>
    </source>
</evidence>
<sequence>MNLRKLIPMMVAIMATFYLISCNDDPTPCEDQTLASFDFVLMDEEENLIFDDEGFDIENIKIYALEDDELNEVEFEVKTSSEDLTFVSSINLSEISLEEGVVDFRVQWDEDNFIDFTYAVNSSVASGCLSYSYEAQLEEEDLETLESGNNIVYVIAVPA</sequence>
<dbReference type="Proteomes" id="UP000186026">
    <property type="component" value="Unassembled WGS sequence"/>
</dbReference>